<comment type="caution">
    <text evidence="8">The sequence shown here is derived from an EMBL/GenBank/DDBJ whole genome shotgun (WGS) entry which is preliminary data.</text>
</comment>
<dbReference type="Gene3D" id="1.10.8.10">
    <property type="entry name" value="DNA helicase RuvA subunit, C-terminal domain"/>
    <property type="match status" value="1"/>
</dbReference>
<dbReference type="SUPFAM" id="SSF50249">
    <property type="entry name" value="Nucleic acid-binding proteins"/>
    <property type="match status" value="1"/>
</dbReference>
<dbReference type="GO" id="GO:0005737">
    <property type="term" value="C:cytoplasm"/>
    <property type="evidence" value="ECO:0007669"/>
    <property type="project" value="UniProtKB-SubCell"/>
</dbReference>
<feature type="region of interest" description="Domain III" evidence="6">
    <location>
        <begin position="151"/>
        <end position="197"/>
    </location>
</feature>
<organism evidence="8 9">
    <name type="scientific">Roseibacillus persicicus</name>
    <dbReference type="NCBI Taxonomy" id="454148"/>
    <lineage>
        <taxon>Bacteria</taxon>
        <taxon>Pseudomonadati</taxon>
        <taxon>Verrucomicrobiota</taxon>
        <taxon>Verrucomicrobiia</taxon>
        <taxon>Verrucomicrobiales</taxon>
        <taxon>Verrucomicrobiaceae</taxon>
        <taxon>Roseibacillus</taxon>
    </lineage>
</organism>
<keyword evidence="8" id="KW-0067">ATP-binding</keyword>
<comment type="caution">
    <text evidence="6">Lacks conserved residue(s) required for the propagation of feature annotation.</text>
</comment>
<evidence type="ECO:0000256" key="6">
    <source>
        <dbReference type="HAMAP-Rule" id="MF_00031"/>
    </source>
</evidence>
<reference evidence="8" key="2">
    <citation type="submission" date="2020-09" db="EMBL/GenBank/DDBJ databases">
        <authorList>
            <person name="Sun Q."/>
            <person name="Kim S."/>
        </authorList>
    </citation>
    <scope>NUCLEOTIDE SEQUENCE</scope>
    <source>
        <strain evidence="8">KCTC 12988</strain>
    </source>
</reference>
<keyword evidence="3 6" id="KW-0238">DNA-binding</keyword>
<sequence length="197" mass="21369">MIAALKGEVWDALPNRLVVGCGGVGYLVHVPISTFDRLNPFKGSEVFLKTYMYVRENIQNLYGFATDEERDLFLLLIERVSGIGPSIAMAILSGMPVEDFKRYVVGADVAELSRIKGLGKKTAERIILELKDKVGVVESWNVADEGAVANASRDAELALIALGYKQAEARKSITAASKANPGAEVDDLIREALRGLS</sequence>
<dbReference type="NCBIfam" id="TIGR00084">
    <property type="entry name" value="ruvA"/>
    <property type="match status" value="1"/>
</dbReference>
<dbReference type="Gene3D" id="1.10.150.20">
    <property type="entry name" value="5' to 3' exonuclease, C-terminal subdomain"/>
    <property type="match status" value="1"/>
</dbReference>
<keyword evidence="8" id="KW-0347">Helicase</keyword>
<proteinExistence type="inferred from homology"/>
<keyword evidence="8" id="KW-0547">Nucleotide-binding</keyword>
<comment type="similarity">
    <text evidence="6">Belongs to the RuvA family.</text>
</comment>
<evidence type="ECO:0000256" key="3">
    <source>
        <dbReference type="ARBA" id="ARBA00023125"/>
    </source>
</evidence>
<dbReference type="InterPro" id="IPR011114">
    <property type="entry name" value="RuvA_C"/>
</dbReference>
<dbReference type="InterPro" id="IPR036267">
    <property type="entry name" value="RuvA_C_sf"/>
</dbReference>
<dbReference type="SUPFAM" id="SSF47781">
    <property type="entry name" value="RuvA domain 2-like"/>
    <property type="match status" value="1"/>
</dbReference>
<keyword evidence="9" id="KW-1185">Reference proteome</keyword>
<dbReference type="GO" id="GO:0005524">
    <property type="term" value="F:ATP binding"/>
    <property type="evidence" value="ECO:0007669"/>
    <property type="project" value="InterPro"/>
</dbReference>
<evidence type="ECO:0000256" key="2">
    <source>
        <dbReference type="ARBA" id="ARBA00022763"/>
    </source>
</evidence>
<dbReference type="EMBL" id="BMXI01000021">
    <property type="protein sequence ID" value="GHC66341.1"/>
    <property type="molecule type" value="Genomic_DNA"/>
</dbReference>
<dbReference type="GO" id="GO:0000400">
    <property type="term" value="F:four-way junction DNA binding"/>
    <property type="evidence" value="ECO:0007669"/>
    <property type="project" value="UniProtKB-UniRule"/>
</dbReference>
<dbReference type="InterPro" id="IPR010994">
    <property type="entry name" value="RuvA_2-like"/>
</dbReference>
<comment type="subunit">
    <text evidence="6">Homotetramer. Forms an RuvA(8)-RuvB(12)-Holliday junction (HJ) complex. HJ DNA is sandwiched between 2 RuvA tetramers; dsDNA enters through RuvA and exits via RuvB. An RuvB hexamer assembles on each DNA strand where it exits the tetramer. Each RuvB hexamer is contacted by two RuvA subunits (via domain III) on 2 adjacent RuvB subunits; this complex drives branch migration. In the full resolvosome a probable DNA-RuvA(4)-RuvB(12)-RuvC(2) complex forms which resolves the HJ.</text>
</comment>
<evidence type="ECO:0000256" key="5">
    <source>
        <dbReference type="ARBA" id="ARBA00023204"/>
    </source>
</evidence>
<dbReference type="GO" id="GO:0009379">
    <property type="term" value="C:Holliday junction helicase complex"/>
    <property type="evidence" value="ECO:0007669"/>
    <property type="project" value="InterPro"/>
</dbReference>
<reference evidence="8" key="1">
    <citation type="journal article" date="2014" name="Int. J. Syst. Evol. Microbiol.">
        <title>Complete genome sequence of Corynebacterium casei LMG S-19264T (=DSM 44701T), isolated from a smear-ripened cheese.</title>
        <authorList>
            <consortium name="US DOE Joint Genome Institute (JGI-PGF)"/>
            <person name="Walter F."/>
            <person name="Albersmeier A."/>
            <person name="Kalinowski J."/>
            <person name="Ruckert C."/>
        </authorList>
    </citation>
    <scope>NUCLEOTIDE SEQUENCE</scope>
    <source>
        <strain evidence="8">KCTC 12988</strain>
    </source>
</reference>
<keyword evidence="8" id="KW-0378">Hydrolase</keyword>
<evidence type="ECO:0000256" key="1">
    <source>
        <dbReference type="ARBA" id="ARBA00022490"/>
    </source>
</evidence>
<keyword evidence="2 6" id="KW-0227">DNA damage</keyword>
<evidence type="ECO:0000256" key="4">
    <source>
        <dbReference type="ARBA" id="ARBA00023172"/>
    </source>
</evidence>
<dbReference type="InterPro" id="IPR000085">
    <property type="entry name" value="RuvA"/>
</dbReference>
<comment type="function">
    <text evidence="6">The RuvA-RuvB-RuvC complex processes Holliday junction (HJ) DNA during genetic recombination and DNA repair, while the RuvA-RuvB complex plays an important role in the rescue of blocked DNA replication forks via replication fork reversal (RFR). RuvA specifically binds to HJ cruciform DNA, conferring on it an open structure. The RuvB hexamer acts as an ATP-dependent pump, pulling dsDNA into and through the RuvAB complex. HJ branch migration allows RuvC to scan DNA until it finds its consensus sequence, where it cleaves and resolves the cruciform DNA.</text>
</comment>
<comment type="domain">
    <text evidence="6">Has three domains with a flexible linker between the domains II and III and assumes an 'L' shape. Domain III is highly mobile and contacts RuvB.</text>
</comment>
<keyword evidence="1 6" id="KW-0963">Cytoplasm</keyword>
<keyword evidence="4 6" id="KW-0233">DNA recombination</keyword>
<dbReference type="GO" id="GO:0009378">
    <property type="term" value="F:four-way junction helicase activity"/>
    <property type="evidence" value="ECO:0007669"/>
    <property type="project" value="InterPro"/>
</dbReference>
<dbReference type="RefSeq" id="WP_189573865.1">
    <property type="nucleotide sequence ID" value="NZ_BMXI01000021.1"/>
</dbReference>
<comment type="subcellular location">
    <subcellularLocation>
        <location evidence="6">Cytoplasm</location>
    </subcellularLocation>
</comment>
<dbReference type="Gene3D" id="2.40.50.140">
    <property type="entry name" value="Nucleic acid-binding proteins"/>
    <property type="match status" value="1"/>
</dbReference>
<dbReference type="InterPro" id="IPR013849">
    <property type="entry name" value="DNA_helicase_Holl-junc_RuvA_I"/>
</dbReference>
<evidence type="ECO:0000313" key="8">
    <source>
        <dbReference type="EMBL" id="GHC66341.1"/>
    </source>
</evidence>
<dbReference type="InterPro" id="IPR003583">
    <property type="entry name" value="Hlx-hairpin-Hlx_DNA-bd_motif"/>
</dbReference>
<dbReference type="GO" id="GO:0048476">
    <property type="term" value="C:Holliday junction resolvase complex"/>
    <property type="evidence" value="ECO:0007669"/>
    <property type="project" value="UniProtKB-UniRule"/>
</dbReference>
<keyword evidence="5 6" id="KW-0234">DNA repair</keyword>
<protein>
    <recommendedName>
        <fullName evidence="6">Holliday junction branch migration complex subunit RuvA</fullName>
    </recommendedName>
</protein>
<dbReference type="AlphaFoldDB" id="A0A918TYV3"/>
<dbReference type="Pfam" id="PF14520">
    <property type="entry name" value="HHH_5"/>
    <property type="match status" value="1"/>
</dbReference>
<dbReference type="GO" id="GO:0006281">
    <property type="term" value="P:DNA repair"/>
    <property type="evidence" value="ECO:0007669"/>
    <property type="project" value="UniProtKB-UniRule"/>
</dbReference>
<dbReference type="InterPro" id="IPR012340">
    <property type="entry name" value="NA-bd_OB-fold"/>
</dbReference>
<evidence type="ECO:0000313" key="9">
    <source>
        <dbReference type="Proteomes" id="UP000644507"/>
    </source>
</evidence>
<dbReference type="SMART" id="SM00278">
    <property type="entry name" value="HhH1"/>
    <property type="match status" value="2"/>
</dbReference>
<dbReference type="CDD" id="cd14332">
    <property type="entry name" value="UBA_RuvA_C"/>
    <property type="match status" value="1"/>
</dbReference>
<feature type="domain" description="Helix-hairpin-helix DNA-binding motif class 1" evidence="7">
    <location>
        <begin position="110"/>
        <end position="129"/>
    </location>
</feature>
<name>A0A918TYV3_9BACT</name>
<dbReference type="Pfam" id="PF07499">
    <property type="entry name" value="RuvA_C"/>
    <property type="match status" value="1"/>
</dbReference>
<dbReference type="GO" id="GO:0006310">
    <property type="term" value="P:DNA recombination"/>
    <property type="evidence" value="ECO:0007669"/>
    <property type="project" value="UniProtKB-UniRule"/>
</dbReference>
<gene>
    <name evidence="6 8" type="primary">ruvA</name>
    <name evidence="8" type="ORF">GCM10007100_37690</name>
</gene>
<dbReference type="SUPFAM" id="SSF46929">
    <property type="entry name" value="DNA helicase RuvA subunit, C-terminal domain"/>
    <property type="match status" value="1"/>
</dbReference>
<accession>A0A918TYV3</accession>
<feature type="domain" description="Helix-hairpin-helix DNA-binding motif class 1" evidence="7">
    <location>
        <begin position="75"/>
        <end position="94"/>
    </location>
</feature>
<dbReference type="Proteomes" id="UP000644507">
    <property type="component" value="Unassembled WGS sequence"/>
</dbReference>
<dbReference type="HAMAP" id="MF_00031">
    <property type="entry name" value="DNA_HJ_migration_RuvA"/>
    <property type="match status" value="1"/>
</dbReference>
<dbReference type="Pfam" id="PF01330">
    <property type="entry name" value="RuvA_N"/>
    <property type="match status" value="1"/>
</dbReference>
<evidence type="ECO:0000259" key="7">
    <source>
        <dbReference type="SMART" id="SM00278"/>
    </source>
</evidence>